<keyword evidence="1" id="KW-1133">Transmembrane helix</keyword>
<dbReference type="AlphaFoldDB" id="A0A7Y9ZHL7"/>
<keyword evidence="1" id="KW-0812">Transmembrane</keyword>
<dbReference type="EMBL" id="JACBZM010000001">
    <property type="protein sequence ID" value="NYI44673.1"/>
    <property type="molecule type" value="Genomic_DNA"/>
</dbReference>
<comment type="caution">
    <text evidence="2">The sequence shown here is derived from an EMBL/GenBank/DDBJ whole genome shotgun (WGS) entry which is preliminary data.</text>
</comment>
<evidence type="ECO:0000313" key="3">
    <source>
        <dbReference type="Proteomes" id="UP000562045"/>
    </source>
</evidence>
<evidence type="ECO:0000313" key="2">
    <source>
        <dbReference type="EMBL" id="NYI44673.1"/>
    </source>
</evidence>
<name>A0A7Y9ZHL7_9ACTN</name>
<dbReference type="Proteomes" id="UP000562045">
    <property type="component" value="Unassembled WGS sequence"/>
</dbReference>
<protein>
    <submittedName>
        <fullName evidence="2">Putative membrane protein</fullName>
    </submittedName>
</protein>
<feature type="transmembrane region" description="Helical" evidence="1">
    <location>
        <begin position="32"/>
        <end position="50"/>
    </location>
</feature>
<gene>
    <name evidence="2" type="ORF">BJ993_001753</name>
</gene>
<accession>A0A7Y9ZHL7</accession>
<organism evidence="2 3">
    <name type="scientific">Nocardioides aromaticivorans</name>
    <dbReference type="NCBI Taxonomy" id="200618"/>
    <lineage>
        <taxon>Bacteria</taxon>
        <taxon>Bacillati</taxon>
        <taxon>Actinomycetota</taxon>
        <taxon>Actinomycetes</taxon>
        <taxon>Propionibacteriales</taxon>
        <taxon>Nocardioidaceae</taxon>
        <taxon>Nocardioides</taxon>
    </lineage>
</organism>
<reference evidence="2 3" key="1">
    <citation type="submission" date="2020-07" db="EMBL/GenBank/DDBJ databases">
        <title>Sequencing the genomes of 1000 actinobacteria strains.</title>
        <authorList>
            <person name="Klenk H.-P."/>
        </authorList>
    </citation>
    <scope>NUCLEOTIDE SEQUENCE [LARGE SCALE GENOMIC DNA]</scope>
    <source>
        <strain evidence="2 3">DSM 15131</strain>
    </source>
</reference>
<feature type="transmembrane region" description="Helical" evidence="1">
    <location>
        <begin position="7"/>
        <end position="26"/>
    </location>
</feature>
<keyword evidence="1" id="KW-0472">Membrane</keyword>
<feature type="transmembrane region" description="Helical" evidence="1">
    <location>
        <begin position="62"/>
        <end position="83"/>
    </location>
</feature>
<dbReference type="RefSeq" id="WP_179648466.1">
    <property type="nucleotide sequence ID" value="NZ_JACBZM010000001.1"/>
</dbReference>
<feature type="transmembrane region" description="Helical" evidence="1">
    <location>
        <begin position="89"/>
        <end position="107"/>
    </location>
</feature>
<evidence type="ECO:0000256" key="1">
    <source>
        <dbReference type="SAM" id="Phobius"/>
    </source>
</evidence>
<sequence length="127" mass="13446">MNHTRGWRTATILMTLLGLCQVWWAGGIGDRTSVSAAILAPLSLLSALALSRVNALETRLPVVVVTGAQLCLTVLALTIGLPGQVRHDIDARAGIVLAVAMGILVAIEVDRRERARSAWAGPAPYAR</sequence>
<proteinExistence type="predicted"/>